<dbReference type="RefSeq" id="WP_159762172.1">
    <property type="nucleotide sequence ID" value="NZ_WUUT01000001.1"/>
</dbReference>
<evidence type="ECO:0000313" key="2">
    <source>
        <dbReference type="Proteomes" id="UP000466535"/>
    </source>
</evidence>
<gene>
    <name evidence="1" type="ORF">GRX03_00045</name>
</gene>
<dbReference type="EMBL" id="WUUT01000001">
    <property type="protein sequence ID" value="MXR50001.1"/>
    <property type="molecule type" value="Genomic_DNA"/>
</dbReference>
<dbReference type="AlphaFoldDB" id="A0A6B0T466"/>
<dbReference type="OrthoDB" id="241187at2157"/>
<sequence>MTTSYKIRLDRGACDGIFACLVRDDRFAEADDGLATIDVDGITRDGEVLIATLEDDQIETARQAAAACPVDAITVTPTADLDQHSTAQPTEVSDD</sequence>
<protein>
    <submittedName>
        <fullName evidence="1">Ferredoxin</fullName>
    </submittedName>
</protein>
<proteinExistence type="predicted"/>
<dbReference type="Pfam" id="PF13459">
    <property type="entry name" value="Fer4_15"/>
    <property type="match status" value="1"/>
</dbReference>
<comment type="caution">
    <text evidence="1">The sequence shown here is derived from an EMBL/GenBank/DDBJ whole genome shotgun (WGS) entry which is preliminary data.</text>
</comment>
<dbReference type="Gene3D" id="3.30.70.20">
    <property type="match status" value="1"/>
</dbReference>
<name>A0A6B0T466_9EURY</name>
<reference evidence="1 2" key="1">
    <citation type="submission" date="2019-12" db="EMBL/GenBank/DDBJ databases">
        <title>Isolation and characterization of three novel carbon monoxide-oxidizing members of Halobacteria from salione crusts and soils.</title>
        <authorList>
            <person name="Myers M.R."/>
            <person name="King G.M."/>
        </authorList>
    </citation>
    <scope>NUCLEOTIDE SEQUENCE [LARGE SCALE GENOMIC DNA]</scope>
    <source>
        <strain evidence="1 2">WSH3</strain>
    </source>
</reference>
<keyword evidence="2" id="KW-1185">Reference proteome</keyword>
<organism evidence="1 2">
    <name type="scientific">Halovenus carboxidivorans</name>
    <dbReference type="NCBI Taxonomy" id="2692199"/>
    <lineage>
        <taxon>Archaea</taxon>
        <taxon>Methanobacteriati</taxon>
        <taxon>Methanobacteriota</taxon>
        <taxon>Stenosarchaea group</taxon>
        <taxon>Halobacteria</taxon>
        <taxon>Halobacteriales</taxon>
        <taxon>Haloarculaceae</taxon>
        <taxon>Halovenus</taxon>
    </lineage>
</organism>
<evidence type="ECO:0000313" key="1">
    <source>
        <dbReference type="EMBL" id="MXR50001.1"/>
    </source>
</evidence>
<accession>A0A6B0T466</accession>
<dbReference type="Proteomes" id="UP000466535">
    <property type="component" value="Unassembled WGS sequence"/>
</dbReference>